<evidence type="ECO:0000256" key="1">
    <source>
        <dbReference type="ARBA" id="ARBA00004294"/>
    </source>
</evidence>
<evidence type="ECO:0000256" key="7">
    <source>
        <dbReference type="ARBA" id="ARBA00023136"/>
    </source>
</evidence>
<keyword evidence="3" id="KW-0813">Transport</keyword>
<evidence type="ECO:0000259" key="9">
    <source>
        <dbReference type="Pfam" id="PF17171"/>
    </source>
</evidence>
<evidence type="ECO:0000256" key="5">
    <source>
        <dbReference type="ARBA" id="ARBA00022927"/>
    </source>
</evidence>
<dbReference type="Proteomes" id="UP000027135">
    <property type="component" value="Unassembled WGS sequence"/>
</dbReference>
<dbReference type="InterPro" id="IPR019564">
    <property type="entry name" value="Sam37/metaxin_N"/>
</dbReference>
<dbReference type="Gene3D" id="1.20.1050.10">
    <property type="match status" value="1"/>
</dbReference>
<evidence type="ECO:0000256" key="4">
    <source>
        <dbReference type="ARBA" id="ARBA00022787"/>
    </source>
</evidence>
<keyword evidence="6" id="KW-0496">Mitochondrion</keyword>
<evidence type="ECO:0000313" key="10">
    <source>
        <dbReference type="EMBL" id="KDR23960.1"/>
    </source>
</evidence>
<name>A0A067RT21_ZOONE</name>
<evidence type="ECO:0000259" key="8">
    <source>
        <dbReference type="Pfam" id="PF10568"/>
    </source>
</evidence>
<evidence type="ECO:0000256" key="3">
    <source>
        <dbReference type="ARBA" id="ARBA00022448"/>
    </source>
</evidence>
<keyword evidence="7" id="KW-0472">Membrane</keyword>
<evidence type="ECO:0000256" key="6">
    <source>
        <dbReference type="ARBA" id="ARBA00023128"/>
    </source>
</evidence>
<dbReference type="InterPro" id="IPR036282">
    <property type="entry name" value="Glutathione-S-Trfase_C_sf"/>
</dbReference>
<dbReference type="GO" id="GO:0015031">
    <property type="term" value="P:protein transport"/>
    <property type="evidence" value="ECO:0007669"/>
    <property type="project" value="UniProtKB-KW"/>
</dbReference>
<dbReference type="GO" id="GO:0001401">
    <property type="term" value="C:SAM complex"/>
    <property type="evidence" value="ECO:0007669"/>
    <property type="project" value="InterPro"/>
</dbReference>
<dbReference type="SFLD" id="SFLDS00019">
    <property type="entry name" value="Glutathione_Transferase_(cytos"/>
    <property type="match status" value="1"/>
</dbReference>
<comment type="subcellular location">
    <subcellularLocation>
        <location evidence="1">Mitochondrion outer membrane</location>
    </subcellularLocation>
</comment>
<keyword evidence="4" id="KW-1000">Mitochondrion outer membrane</keyword>
<dbReference type="CDD" id="cd03212">
    <property type="entry name" value="GST_C_Metaxin1_3"/>
    <property type="match status" value="1"/>
</dbReference>
<sequence>MNRPMEINIWGGDWGLPSVDIYCLEVMAYAKFSGVPLQTCVTNNPFWTPNGRLPVFKHGKQVLSSLPEISAYLKQKNFSADFGLTQKQCADAAAYTQLLKEKLHLALQYVWWLDTKNYTELIRPWYAKALPFPYNYYYPGKYEQEAKKHLEALYDQDDDPLTIESSVYGEAEKCLTVLSVRLGDQEFFFGSHPTSLDATVYAFLAPLLKVPFPSPALQNYLKACTNLVKFVVRITQRYFPYAIQEYEAKKSAESGAQGKSDPESDFPNRRRYQIVAGIFATAAMTGYALSTGLVQMSTKDEVSENSADYKDLFQAAENTED</sequence>
<keyword evidence="11" id="KW-1185">Reference proteome</keyword>
<evidence type="ECO:0000256" key="2">
    <source>
        <dbReference type="ARBA" id="ARBA00009170"/>
    </source>
</evidence>
<dbReference type="SUPFAM" id="SSF47616">
    <property type="entry name" value="GST C-terminal domain-like"/>
    <property type="match status" value="1"/>
</dbReference>
<dbReference type="FunCoup" id="A0A067RT21">
    <property type="interactions" value="1379"/>
</dbReference>
<reference evidence="10 11" key="1">
    <citation type="journal article" date="2014" name="Nat. Commun.">
        <title>Molecular traces of alternative social organization in a termite genome.</title>
        <authorList>
            <person name="Terrapon N."/>
            <person name="Li C."/>
            <person name="Robertson H.M."/>
            <person name="Ji L."/>
            <person name="Meng X."/>
            <person name="Booth W."/>
            <person name="Chen Z."/>
            <person name="Childers C.P."/>
            <person name="Glastad K.M."/>
            <person name="Gokhale K."/>
            <person name="Gowin J."/>
            <person name="Gronenberg W."/>
            <person name="Hermansen R.A."/>
            <person name="Hu H."/>
            <person name="Hunt B.G."/>
            <person name="Huylmans A.K."/>
            <person name="Khalil S.M."/>
            <person name="Mitchell R.D."/>
            <person name="Munoz-Torres M.C."/>
            <person name="Mustard J.A."/>
            <person name="Pan H."/>
            <person name="Reese J.T."/>
            <person name="Scharf M.E."/>
            <person name="Sun F."/>
            <person name="Vogel H."/>
            <person name="Xiao J."/>
            <person name="Yang W."/>
            <person name="Yang Z."/>
            <person name="Yang Z."/>
            <person name="Zhou J."/>
            <person name="Zhu J."/>
            <person name="Brent C.S."/>
            <person name="Elsik C.G."/>
            <person name="Goodisman M.A."/>
            <person name="Liberles D.A."/>
            <person name="Roe R.M."/>
            <person name="Vargo E.L."/>
            <person name="Vilcinskas A."/>
            <person name="Wang J."/>
            <person name="Bornberg-Bauer E."/>
            <person name="Korb J."/>
            <person name="Zhang G."/>
            <person name="Liebig J."/>
        </authorList>
    </citation>
    <scope>NUCLEOTIDE SEQUENCE [LARGE SCALE GENOMIC DNA]</scope>
    <source>
        <tissue evidence="10">Whole organism</tissue>
    </source>
</reference>
<feature type="domain" description="Mitochondrial outer membrane transport complex Sam37/metaxin N-terminal" evidence="8">
    <location>
        <begin position="23"/>
        <end position="142"/>
    </location>
</feature>
<dbReference type="Pfam" id="PF10568">
    <property type="entry name" value="Tom37"/>
    <property type="match status" value="1"/>
</dbReference>
<dbReference type="InParanoid" id="A0A067RT21"/>
<keyword evidence="5" id="KW-0653">Protein transport</keyword>
<organism evidence="10 11">
    <name type="scientific">Zootermopsis nevadensis</name>
    <name type="common">Dampwood termite</name>
    <dbReference type="NCBI Taxonomy" id="136037"/>
    <lineage>
        <taxon>Eukaryota</taxon>
        <taxon>Metazoa</taxon>
        <taxon>Ecdysozoa</taxon>
        <taxon>Arthropoda</taxon>
        <taxon>Hexapoda</taxon>
        <taxon>Insecta</taxon>
        <taxon>Pterygota</taxon>
        <taxon>Neoptera</taxon>
        <taxon>Polyneoptera</taxon>
        <taxon>Dictyoptera</taxon>
        <taxon>Blattodea</taxon>
        <taxon>Blattoidea</taxon>
        <taxon>Termitoidae</taxon>
        <taxon>Termopsidae</taxon>
        <taxon>Zootermopsis</taxon>
    </lineage>
</organism>
<dbReference type="EMBL" id="KK852433">
    <property type="protein sequence ID" value="KDR23960.1"/>
    <property type="molecule type" value="Genomic_DNA"/>
</dbReference>
<dbReference type="InterPro" id="IPR040079">
    <property type="entry name" value="Glutathione_S-Trfase"/>
</dbReference>
<feature type="domain" description="Metaxin glutathione S-transferase" evidence="9">
    <location>
        <begin position="171"/>
        <end position="234"/>
    </location>
</feature>
<dbReference type="AlphaFoldDB" id="A0A067RT21"/>
<dbReference type="PANTHER" id="PTHR12289:SF41">
    <property type="entry name" value="FAILED AXON CONNECTIONS-RELATED"/>
    <property type="match status" value="1"/>
</dbReference>
<comment type="similarity">
    <text evidence="2">Belongs to the metaxin family.</text>
</comment>
<gene>
    <name evidence="10" type="ORF">L798_09540</name>
</gene>
<accession>A0A067RT21</accession>
<dbReference type="Pfam" id="PF17171">
    <property type="entry name" value="GST_C_6"/>
    <property type="match status" value="1"/>
</dbReference>
<dbReference type="InterPro" id="IPR033468">
    <property type="entry name" value="Metaxin_GST"/>
</dbReference>
<dbReference type="STRING" id="136037.A0A067RT21"/>
<dbReference type="InterPro" id="IPR050931">
    <property type="entry name" value="Mito_Protein_Transport_Metaxin"/>
</dbReference>
<dbReference type="OMA" id="FPYNLYY"/>
<dbReference type="OrthoDB" id="5835136at2759"/>
<dbReference type="CDD" id="cd03078">
    <property type="entry name" value="GST_N_Metaxin1_like"/>
    <property type="match status" value="1"/>
</dbReference>
<dbReference type="PANTHER" id="PTHR12289">
    <property type="entry name" value="METAXIN RELATED"/>
    <property type="match status" value="1"/>
</dbReference>
<dbReference type="SFLD" id="SFLDG01180">
    <property type="entry name" value="SUF1"/>
    <property type="match status" value="1"/>
</dbReference>
<dbReference type="eggNOG" id="KOG3028">
    <property type="taxonomic scope" value="Eukaryota"/>
</dbReference>
<dbReference type="GO" id="GO:0007005">
    <property type="term" value="P:mitochondrion organization"/>
    <property type="evidence" value="ECO:0007669"/>
    <property type="project" value="TreeGrafter"/>
</dbReference>
<proteinExistence type="inferred from homology"/>
<dbReference type="Gene3D" id="3.40.30.10">
    <property type="entry name" value="Glutaredoxin"/>
    <property type="match status" value="1"/>
</dbReference>
<evidence type="ECO:0000313" key="11">
    <source>
        <dbReference type="Proteomes" id="UP000027135"/>
    </source>
</evidence>
<protein>
    <submittedName>
        <fullName evidence="10">Metaxin-1</fullName>
    </submittedName>
</protein>